<reference evidence="5 6" key="1">
    <citation type="submission" date="2021-07" db="EMBL/GenBank/DDBJ databases">
        <title>Paenibacillus radiodurans sp. nov., isolated from the southeastern edge of Tengger Desert.</title>
        <authorList>
            <person name="Zhang G."/>
        </authorList>
    </citation>
    <scope>NUCLEOTIDE SEQUENCE [LARGE SCALE GENOMIC DNA]</scope>
    <source>
        <strain evidence="5 6">CCM 7311</strain>
    </source>
</reference>
<evidence type="ECO:0000256" key="3">
    <source>
        <dbReference type="RuleBase" id="RU000363"/>
    </source>
</evidence>
<dbReference type="SMART" id="SM00822">
    <property type="entry name" value="PKS_KR"/>
    <property type="match status" value="1"/>
</dbReference>
<evidence type="ECO:0000313" key="6">
    <source>
        <dbReference type="Proteomes" id="UP001519887"/>
    </source>
</evidence>
<dbReference type="PRINTS" id="PR00080">
    <property type="entry name" value="SDRFAMILY"/>
</dbReference>
<protein>
    <submittedName>
        <fullName evidence="5">SDR family oxidoreductase</fullName>
    </submittedName>
</protein>
<keyword evidence="2" id="KW-0560">Oxidoreductase</keyword>
<dbReference type="CDD" id="cd05233">
    <property type="entry name" value="SDR_c"/>
    <property type="match status" value="1"/>
</dbReference>
<dbReference type="InterPro" id="IPR036291">
    <property type="entry name" value="NAD(P)-bd_dom_sf"/>
</dbReference>
<comment type="similarity">
    <text evidence="1 3">Belongs to the short-chain dehydrogenases/reductases (SDR) family.</text>
</comment>
<accession>A0ABS7C1M1</accession>
<dbReference type="Pfam" id="PF00106">
    <property type="entry name" value="adh_short"/>
    <property type="match status" value="1"/>
</dbReference>
<dbReference type="Gene3D" id="3.40.50.720">
    <property type="entry name" value="NAD(P)-binding Rossmann-like Domain"/>
    <property type="match status" value="1"/>
</dbReference>
<sequence>MQDERLKDKVIVIIGAAGGMGQAAARALAAQGARVVLGSRNEPALQNLADELISSGAQAAYKKVDVTNEQEVEAFFGHAAAAFGQCDALLNLAGLSIPSAISEMTIQQYEQSMDVNLRGIFLCSKHFIPCVDQEAGGLIVNVGSMAAKRANANAPLYCTAKAAVNMFSQGLSLQLIERNIRVTTLNPGATDTGFWGTRQVPREKFMTAEDVAEVLLFVLQMDPRLVIHEINFESFAFYK</sequence>
<dbReference type="PANTHER" id="PTHR43669">
    <property type="entry name" value="5-KETO-D-GLUCONATE 5-REDUCTASE"/>
    <property type="match status" value="1"/>
</dbReference>
<organism evidence="5 6">
    <name type="scientific">Paenibacillus sepulcri</name>
    <dbReference type="NCBI Taxonomy" id="359917"/>
    <lineage>
        <taxon>Bacteria</taxon>
        <taxon>Bacillati</taxon>
        <taxon>Bacillota</taxon>
        <taxon>Bacilli</taxon>
        <taxon>Bacillales</taxon>
        <taxon>Paenibacillaceae</taxon>
        <taxon>Paenibacillus</taxon>
    </lineage>
</organism>
<dbReference type="PANTHER" id="PTHR43669:SF3">
    <property type="entry name" value="ALCOHOL DEHYDROGENASE, PUTATIVE (AFU_ORTHOLOGUE AFUA_3G03445)-RELATED"/>
    <property type="match status" value="1"/>
</dbReference>
<name>A0ABS7C1M1_9BACL</name>
<dbReference type="EMBL" id="JAHZIK010000254">
    <property type="protein sequence ID" value="MBW7454807.1"/>
    <property type="molecule type" value="Genomic_DNA"/>
</dbReference>
<keyword evidence="6" id="KW-1185">Reference proteome</keyword>
<gene>
    <name evidence="5" type="ORF">K0U00_12260</name>
</gene>
<evidence type="ECO:0000259" key="4">
    <source>
        <dbReference type="SMART" id="SM00822"/>
    </source>
</evidence>
<evidence type="ECO:0000256" key="1">
    <source>
        <dbReference type="ARBA" id="ARBA00006484"/>
    </source>
</evidence>
<proteinExistence type="inferred from homology"/>
<evidence type="ECO:0000256" key="2">
    <source>
        <dbReference type="ARBA" id="ARBA00023002"/>
    </source>
</evidence>
<dbReference type="RefSeq" id="WP_210039803.1">
    <property type="nucleotide sequence ID" value="NZ_JBHLVU010000008.1"/>
</dbReference>
<evidence type="ECO:0000313" key="5">
    <source>
        <dbReference type="EMBL" id="MBW7454807.1"/>
    </source>
</evidence>
<dbReference type="InterPro" id="IPR002347">
    <property type="entry name" value="SDR_fam"/>
</dbReference>
<dbReference type="PRINTS" id="PR00081">
    <property type="entry name" value="GDHRDH"/>
</dbReference>
<dbReference type="PROSITE" id="PS00061">
    <property type="entry name" value="ADH_SHORT"/>
    <property type="match status" value="1"/>
</dbReference>
<dbReference type="InterPro" id="IPR020904">
    <property type="entry name" value="Sc_DH/Rdtase_CS"/>
</dbReference>
<dbReference type="SUPFAM" id="SSF51735">
    <property type="entry name" value="NAD(P)-binding Rossmann-fold domains"/>
    <property type="match status" value="1"/>
</dbReference>
<comment type="caution">
    <text evidence="5">The sequence shown here is derived from an EMBL/GenBank/DDBJ whole genome shotgun (WGS) entry which is preliminary data.</text>
</comment>
<feature type="domain" description="Ketoreductase" evidence="4">
    <location>
        <begin position="9"/>
        <end position="198"/>
    </location>
</feature>
<dbReference type="InterPro" id="IPR057326">
    <property type="entry name" value="KR_dom"/>
</dbReference>
<dbReference type="Proteomes" id="UP001519887">
    <property type="component" value="Unassembled WGS sequence"/>
</dbReference>